<keyword evidence="2" id="KW-1185">Reference proteome</keyword>
<gene>
    <name evidence="1" type="ORF">GA0070563_11258</name>
</gene>
<reference evidence="2" key="1">
    <citation type="submission" date="2016-06" db="EMBL/GenBank/DDBJ databases">
        <authorList>
            <person name="Varghese N."/>
            <person name="Submissions Spin"/>
        </authorList>
    </citation>
    <scope>NUCLEOTIDE SEQUENCE [LARGE SCALE GENOMIC DNA]</scope>
    <source>
        <strain evidence="2">DSM 43168</strain>
    </source>
</reference>
<accession>A0A1C5AB67</accession>
<proteinExistence type="predicted"/>
<dbReference type="EMBL" id="FMCT01000012">
    <property type="protein sequence ID" value="SCF42264.1"/>
    <property type="molecule type" value="Genomic_DNA"/>
</dbReference>
<dbReference type="RefSeq" id="WP_074476853.1">
    <property type="nucleotide sequence ID" value="NZ_FMCT01000012.1"/>
</dbReference>
<sequence>MKVTATRTTDTHGHPLHQGDWVHYRGSYTPAYGQLAQVVGINYDLTMNLTVAGGAAKLRNVRRASVAHAANNGR</sequence>
<organism evidence="1 2">
    <name type="scientific">Micromonospora carbonacea</name>
    <dbReference type="NCBI Taxonomy" id="47853"/>
    <lineage>
        <taxon>Bacteria</taxon>
        <taxon>Bacillati</taxon>
        <taxon>Actinomycetota</taxon>
        <taxon>Actinomycetes</taxon>
        <taxon>Micromonosporales</taxon>
        <taxon>Micromonosporaceae</taxon>
        <taxon>Micromonospora</taxon>
    </lineage>
</organism>
<protein>
    <submittedName>
        <fullName evidence="1">Uncharacterized protein</fullName>
    </submittedName>
</protein>
<evidence type="ECO:0000313" key="2">
    <source>
        <dbReference type="Proteomes" id="UP000183585"/>
    </source>
</evidence>
<evidence type="ECO:0000313" key="1">
    <source>
        <dbReference type="EMBL" id="SCF42264.1"/>
    </source>
</evidence>
<dbReference type="Proteomes" id="UP000183585">
    <property type="component" value="Unassembled WGS sequence"/>
</dbReference>
<dbReference type="AlphaFoldDB" id="A0A1C5AB67"/>
<name>A0A1C5AB67_9ACTN</name>